<dbReference type="EMBL" id="KN826460">
    <property type="protein sequence ID" value="KIK78833.1"/>
    <property type="molecule type" value="Genomic_DNA"/>
</dbReference>
<accession>A0A0D0CTT1</accession>
<keyword evidence="2" id="KW-1185">Reference proteome</keyword>
<reference evidence="2" key="2">
    <citation type="submission" date="2015-01" db="EMBL/GenBank/DDBJ databases">
        <title>Evolutionary Origins and Diversification of the Mycorrhizal Mutualists.</title>
        <authorList>
            <consortium name="DOE Joint Genome Institute"/>
            <consortium name="Mycorrhizal Genomics Consortium"/>
            <person name="Kohler A."/>
            <person name="Kuo A."/>
            <person name="Nagy L.G."/>
            <person name="Floudas D."/>
            <person name="Copeland A."/>
            <person name="Barry K.W."/>
            <person name="Cichocki N."/>
            <person name="Veneault-Fourrey C."/>
            <person name="LaButti K."/>
            <person name="Lindquist E.A."/>
            <person name="Lipzen A."/>
            <person name="Lundell T."/>
            <person name="Morin E."/>
            <person name="Murat C."/>
            <person name="Riley R."/>
            <person name="Ohm R."/>
            <person name="Sun H."/>
            <person name="Tunlid A."/>
            <person name="Henrissat B."/>
            <person name="Grigoriev I.V."/>
            <person name="Hibbett D.S."/>
            <person name="Martin F."/>
        </authorList>
    </citation>
    <scope>NUCLEOTIDE SEQUENCE [LARGE SCALE GENOMIC DNA]</scope>
    <source>
        <strain evidence="2">Ve08.2h10</strain>
    </source>
</reference>
<name>A0A0D0CTT1_9AGAM</name>
<dbReference type="AlphaFoldDB" id="A0A0D0CTT1"/>
<feature type="non-terminal residue" evidence="1">
    <location>
        <position position="1"/>
    </location>
</feature>
<dbReference type="HOGENOM" id="CLU_2948176_0_0_1"/>
<evidence type="ECO:0000313" key="1">
    <source>
        <dbReference type="EMBL" id="KIK78833.1"/>
    </source>
</evidence>
<sequence>PQLITAEKVVSDSISQLKGRNCIFGEPPTLDQFLEPFEEQEIGDSLEFEGGDNAIVDAVS</sequence>
<reference evidence="1 2" key="1">
    <citation type="submission" date="2014-04" db="EMBL/GenBank/DDBJ databases">
        <authorList>
            <consortium name="DOE Joint Genome Institute"/>
            <person name="Kuo A."/>
            <person name="Kohler A."/>
            <person name="Jargeat P."/>
            <person name="Nagy L.G."/>
            <person name="Floudas D."/>
            <person name="Copeland A."/>
            <person name="Barry K.W."/>
            <person name="Cichocki N."/>
            <person name="Veneault-Fourrey C."/>
            <person name="LaButti K."/>
            <person name="Lindquist E.A."/>
            <person name="Lipzen A."/>
            <person name="Lundell T."/>
            <person name="Morin E."/>
            <person name="Murat C."/>
            <person name="Sun H."/>
            <person name="Tunlid A."/>
            <person name="Henrissat B."/>
            <person name="Grigoriev I.V."/>
            <person name="Hibbett D.S."/>
            <person name="Martin F."/>
            <person name="Nordberg H.P."/>
            <person name="Cantor M.N."/>
            <person name="Hua S.X."/>
        </authorList>
    </citation>
    <scope>NUCLEOTIDE SEQUENCE [LARGE SCALE GENOMIC DNA]</scope>
    <source>
        <strain evidence="1 2">Ve08.2h10</strain>
    </source>
</reference>
<organism evidence="1 2">
    <name type="scientific">Paxillus rubicundulus Ve08.2h10</name>
    <dbReference type="NCBI Taxonomy" id="930991"/>
    <lineage>
        <taxon>Eukaryota</taxon>
        <taxon>Fungi</taxon>
        <taxon>Dikarya</taxon>
        <taxon>Basidiomycota</taxon>
        <taxon>Agaricomycotina</taxon>
        <taxon>Agaricomycetes</taxon>
        <taxon>Agaricomycetidae</taxon>
        <taxon>Boletales</taxon>
        <taxon>Paxilineae</taxon>
        <taxon>Paxillaceae</taxon>
        <taxon>Paxillus</taxon>
    </lineage>
</organism>
<evidence type="ECO:0000313" key="2">
    <source>
        <dbReference type="Proteomes" id="UP000054538"/>
    </source>
</evidence>
<dbReference type="OrthoDB" id="3048787at2759"/>
<protein>
    <submittedName>
        <fullName evidence="1">Uncharacterized protein</fullName>
    </submittedName>
</protein>
<dbReference type="Proteomes" id="UP000054538">
    <property type="component" value="Unassembled WGS sequence"/>
</dbReference>
<proteinExistence type="predicted"/>
<gene>
    <name evidence="1" type="ORF">PAXRUDRAFT_162951</name>
</gene>
<dbReference type="InParanoid" id="A0A0D0CTT1"/>